<dbReference type="InterPro" id="IPR023198">
    <property type="entry name" value="PGP-like_dom2"/>
</dbReference>
<dbReference type="PANTHER" id="PTHR43434:SF1">
    <property type="entry name" value="PHOSPHOGLYCOLATE PHOSPHATASE"/>
    <property type="match status" value="1"/>
</dbReference>
<dbReference type="Proteomes" id="UP000184526">
    <property type="component" value="Unassembled WGS sequence"/>
</dbReference>
<dbReference type="Pfam" id="PF13419">
    <property type="entry name" value="HAD_2"/>
    <property type="match status" value="1"/>
</dbReference>
<name>A0A1M5XI44_9CLOT</name>
<dbReference type="AlphaFoldDB" id="A0A1M5XI44"/>
<dbReference type="PANTHER" id="PTHR43434">
    <property type="entry name" value="PHOSPHOGLYCOLATE PHOSPHATASE"/>
    <property type="match status" value="1"/>
</dbReference>
<dbReference type="GO" id="GO:0006281">
    <property type="term" value="P:DNA repair"/>
    <property type="evidence" value="ECO:0007669"/>
    <property type="project" value="TreeGrafter"/>
</dbReference>
<dbReference type="OrthoDB" id="9807630at2"/>
<reference evidence="1 2" key="1">
    <citation type="submission" date="2016-11" db="EMBL/GenBank/DDBJ databases">
        <authorList>
            <person name="Jaros S."/>
            <person name="Januszkiewicz K."/>
            <person name="Wedrychowicz H."/>
        </authorList>
    </citation>
    <scope>NUCLEOTIDE SEQUENCE [LARGE SCALE GENOMIC DNA]</scope>
    <source>
        <strain evidence="1 2">DSM 3089</strain>
    </source>
</reference>
<dbReference type="Gene3D" id="1.10.150.240">
    <property type="entry name" value="Putative phosphatase, domain 2"/>
    <property type="match status" value="1"/>
</dbReference>
<dbReference type="InterPro" id="IPR023214">
    <property type="entry name" value="HAD_sf"/>
</dbReference>
<proteinExistence type="predicted"/>
<dbReference type="Gene3D" id="3.40.50.1000">
    <property type="entry name" value="HAD superfamily/HAD-like"/>
    <property type="match status" value="1"/>
</dbReference>
<accession>A0A1M5XI44</accession>
<sequence>MDNVKSIIFDYDGTLHNSIKIYAPAFRGAYEYLVSRGYVEERIWKDEEICKWLGYSSKDMWNNFMLTLPQEEKDKCSKIIGESMVKAINEGKAELYKGSIEILEYLRGKGFNLIFLSNCKIEYMNNHINKFKLDRYFHRFYCTEQYGFIPKYEIFDFIKKENRGEYLVIGDRFQDIEIAKINKLISIGCKYGYGNCEELKEADFLIENIQDLKSLVK</sequence>
<dbReference type="GO" id="GO:0008967">
    <property type="term" value="F:phosphoglycolate phosphatase activity"/>
    <property type="evidence" value="ECO:0007669"/>
    <property type="project" value="TreeGrafter"/>
</dbReference>
<evidence type="ECO:0000313" key="2">
    <source>
        <dbReference type="Proteomes" id="UP000184526"/>
    </source>
</evidence>
<dbReference type="RefSeq" id="WP_072832111.1">
    <property type="nucleotide sequence ID" value="NZ_FQXP01000008.1"/>
</dbReference>
<keyword evidence="2" id="KW-1185">Reference proteome</keyword>
<dbReference type="EMBL" id="FQXP01000008">
    <property type="protein sequence ID" value="SHH99218.1"/>
    <property type="molecule type" value="Genomic_DNA"/>
</dbReference>
<evidence type="ECO:0000313" key="1">
    <source>
        <dbReference type="EMBL" id="SHH99218.1"/>
    </source>
</evidence>
<protein>
    <submittedName>
        <fullName evidence="1">Phosphoglycolate phosphatase</fullName>
    </submittedName>
</protein>
<dbReference type="InterPro" id="IPR036412">
    <property type="entry name" value="HAD-like_sf"/>
</dbReference>
<dbReference type="InterPro" id="IPR050155">
    <property type="entry name" value="HAD-like_hydrolase_sf"/>
</dbReference>
<gene>
    <name evidence="1" type="ORF">SAMN02745196_02253</name>
</gene>
<dbReference type="SFLD" id="SFLDS00003">
    <property type="entry name" value="Haloacid_Dehalogenase"/>
    <property type="match status" value="1"/>
</dbReference>
<dbReference type="SFLD" id="SFLDG01129">
    <property type="entry name" value="C1.5:_HAD__Beta-PGM__Phosphata"/>
    <property type="match status" value="1"/>
</dbReference>
<dbReference type="STRING" id="1121306.SAMN02745196_02253"/>
<dbReference type="SUPFAM" id="SSF56784">
    <property type="entry name" value="HAD-like"/>
    <property type="match status" value="1"/>
</dbReference>
<dbReference type="InterPro" id="IPR041492">
    <property type="entry name" value="HAD_2"/>
</dbReference>
<organism evidence="1 2">
    <name type="scientific">Clostridium collagenovorans DSM 3089</name>
    <dbReference type="NCBI Taxonomy" id="1121306"/>
    <lineage>
        <taxon>Bacteria</taxon>
        <taxon>Bacillati</taxon>
        <taxon>Bacillota</taxon>
        <taxon>Clostridia</taxon>
        <taxon>Eubacteriales</taxon>
        <taxon>Clostridiaceae</taxon>
        <taxon>Clostridium</taxon>
    </lineage>
</organism>